<proteinExistence type="predicted"/>
<protein>
    <submittedName>
        <fullName evidence="1">Uncharacterized protein</fullName>
    </submittedName>
</protein>
<evidence type="ECO:0000313" key="1">
    <source>
        <dbReference type="EMBL" id="MER2253416.1"/>
    </source>
</evidence>
<gene>
    <name evidence="1" type="ORF">ABS772_26175</name>
</gene>
<name>A0ABV1QVG5_9HYPH</name>
<dbReference type="RefSeq" id="WP_350397618.1">
    <property type="nucleotide sequence ID" value="NZ_JBELQE010000135.1"/>
</dbReference>
<dbReference type="EMBL" id="JBELQE010000135">
    <property type="protein sequence ID" value="MER2253416.1"/>
    <property type="molecule type" value="Genomic_DNA"/>
</dbReference>
<comment type="caution">
    <text evidence="1">The sequence shown here is derived from an EMBL/GenBank/DDBJ whole genome shotgun (WGS) entry which is preliminary data.</text>
</comment>
<evidence type="ECO:0000313" key="2">
    <source>
        <dbReference type="Proteomes" id="UP001480955"/>
    </source>
</evidence>
<accession>A0ABV1QVG5</accession>
<sequence>MPRSQSRPPHPGRTPAERRALDAIGCGDTLPAMHPKVRRNLLDAGLIEQTGTTARRDALGSYEVPQYEMPIPVHMQWCSAVAASDEEMAAFEADTSRSPAA</sequence>
<dbReference type="Proteomes" id="UP001480955">
    <property type="component" value="Unassembled WGS sequence"/>
</dbReference>
<reference evidence="1 2" key="1">
    <citation type="submission" date="2024-06" db="EMBL/GenBank/DDBJ databases">
        <authorList>
            <person name="Campbell A.G."/>
        </authorList>
    </citation>
    <scope>NUCLEOTIDE SEQUENCE [LARGE SCALE GENOMIC DNA]</scope>
    <source>
        <strain evidence="1 2">EM12</strain>
    </source>
</reference>
<organism evidence="1 2">
    <name type="scientific">Methylorubrum podarium</name>
    <dbReference type="NCBI Taxonomy" id="200476"/>
    <lineage>
        <taxon>Bacteria</taxon>
        <taxon>Pseudomonadati</taxon>
        <taxon>Pseudomonadota</taxon>
        <taxon>Alphaproteobacteria</taxon>
        <taxon>Hyphomicrobiales</taxon>
        <taxon>Methylobacteriaceae</taxon>
        <taxon>Methylorubrum</taxon>
    </lineage>
</organism>
<keyword evidence="2" id="KW-1185">Reference proteome</keyword>